<proteinExistence type="predicted"/>
<accession>A0A5N5I4I2</accession>
<protein>
    <submittedName>
        <fullName evidence="2">Uncharacterized protein</fullName>
    </submittedName>
</protein>
<organism evidence="2 3">
    <name type="scientific">Pyrus ussuriensis x Pyrus communis</name>
    <dbReference type="NCBI Taxonomy" id="2448454"/>
    <lineage>
        <taxon>Eukaryota</taxon>
        <taxon>Viridiplantae</taxon>
        <taxon>Streptophyta</taxon>
        <taxon>Embryophyta</taxon>
        <taxon>Tracheophyta</taxon>
        <taxon>Spermatophyta</taxon>
        <taxon>Magnoliopsida</taxon>
        <taxon>eudicotyledons</taxon>
        <taxon>Gunneridae</taxon>
        <taxon>Pentapetalae</taxon>
        <taxon>rosids</taxon>
        <taxon>fabids</taxon>
        <taxon>Rosales</taxon>
        <taxon>Rosaceae</taxon>
        <taxon>Amygdaloideae</taxon>
        <taxon>Maleae</taxon>
        <taxon>Pyrus</taxon>
    </lineage>
</organism>
<evidence type="ECO:0000313" key="2">
    <source>
        <dbReference type="EMBL" id="KAB2634739.1"/>
    </source>
</evidence>
<reference evidence="2 3" key="1">
    <citation type="submission" date="2019-09" db="EMBL/GenBank/DDBJ databases">
        <authorList>
            <person name="Ou C."/>
        </authorList>
    </citation>
    <scope>NUCLEOTIDE SEQUENCE [LARGE SCALE GENOMIC DNA]</scope>
    <source>
        <strain evidence="2">S2</strain>
        <tissue evidence="2">Leaf</tissue>
    </source>
</reference>
<sequence>MFVGATKRWKHHFCTIALLFVENHLLRLGAQNFEVVAGCFLRDKACTIGLLRRRLDNLLPGSLSIGTGSSMASLRQTETSNSNATTVAARTNFLGIEVTAWPLLVAETMVSLLLSAEKTANVSNGGEEEGALRGWKS</sequence>
<evidence type="ECO:0000256" key="1">
    <source>
        <dbReference type="SAM" id="SignalP"/>
    </source>
</evidence>
<comment type="caution">
    <text evidence="2">The sequence shown here is derived from an EMBL/GenBank/DDBJ whole genome shotgun (WGS) entry which is preliminary data.</text>
</comment>
<dbReference type="AlphaFoldDB" id="A0A5N5I4I2"/>
<dbReference type="Proteomes" id="UP000327157">
    <property type="component" value="Unassembled WGS sequence"/>
</dbReference>
<gene>
    <name evidence="2" type="ORF">D8674_042668</name>
</gene>
<keyword evidence="3" id="KW-1185">Reference proteome</keyword>
<evidence type="ECO:0000313" key="3">
    <source>
        <dbReference type="Proteomes" id="UP000327157"/>
    </source>
</evidence>
<name>A0A5N5I4I2_9ROSA</name>
<keyword evidence="1" id="KW-0732">Signal</keyword>
<reference evidence="2 3" key="2">
    <citation type="submission" date="2019-11" db="EMBL/GenBank/DDBJ databases">
        <title>A de novo genome assembly of a pear dwarfing rootstock.</title>
        <authorList>
            <person name="Wang F."/>
            <person name="Wang J."/>
            <person name="Li S."/>
            <person name="Zhang Y."/>
            <person name="Fang M."/>
            <person name="Ma L."/>
            <person name="Zhao Y."/>
            <person name="Jiang S."/>
        </authorList>
    </citation>
    <scope>NUCLEOTIDE SEQUENCE [LARGE SCALE GENOMIC DNA]</scope>
    <source>
        <strain evidence="2">S2</strain>
        <tissue evidence="2">Leaf</tissue>
    </source>
</reference>
<dbReference type="EMBL" id="SMOL01000031">
    <property type="protein sequence ID" value="KAB2634739.1"/>
    <property type="molecule type" value="Genomic_DNA"/>
</dbReference>
<feature type="signal peptide" evidence="1">
    <location>
        <begin position="1"/>
        <end position="30"/>
    </location>
</feature>
<feature type="chain" id="PRO_5024405488" evidence="1">
    <location>
        <begin position="31"/>
        <end position="137"/>
    </location>
</feature>